<dbReference type="AlphaFoldDB" id="A0A0D2XY22"/>
<dbReference type="PANTHER" id="PTHR37534:SF2">
    <property type="entry name" value="N-ACETYLTRANSFERASE DOMAIN-CONTAINING PROTEIN"/>
    <property type="match status" value="1"/>
</dbReference>
<name>A0A0D2XY22_FUSOF</name>
<dbReference type="InterPro" id="IPR036864">
    <property type="entry name" value="Zn2-C6_fun-type_DNA-bd_sf"/>
</dbReference>
<dbReference type="PROSITE" id="PS50048">
    <property type="entry name" value="ZN2_CY6_FUNGAL_2"/>
    <property type="match status" value="1"/>
</dbReference>
<evidence type="ECO:0000313" key="4">
    <source>
        <dbReference type="EnsemblFungi" id="FOXG_08893P0"/>
    </source>
</evidence>
<feature type="region of interest" description="Disordered" evidence="2">
    <location>
        <begin position="59"/>
        <end position="172"/>
    </location>
</feature>
<evidence type="ECO:0000313" key="5">
    <source>
        <dbReference type="Proteomes" id="UP000002489"/>
    </source>
</evidence>
<evidence type="ECO:0000259" key="3">
    <source>
        <dbReference type="PROSITE" id="PS50048"/>
    </source>
</evidence>
<dbReference type="EnsemblFungi" id="FOXG_08893T0">
    <property type="protein sequence ID" value="FOXG_08893P0"/>
    <property type="gene ID" value="FOXG_08893"/>
</dbReference>
<dbReference type="PANTHER" id="PTHR37534">
    <property type="entry name" value="TRANSCRIPTIONAL ACTIVATOR PROTEIN UGA3"/>
    <property type="match status" value="1"/>
</dbReference>
<dbReference type="Pfam" id="PF00172">
    <property type="entry name" value="Zn_clus"/>
    <property type="match status" value="1"/>
</dbReference>
<dbReference type="SMART" id="SM00066">
    <property type="entry name" value="GAL4"/>
    <property type="match status" value="1"/>
</dbReference>
<dbReference type="STRING" id="426428.A0A0D2XY22"/>
<dbReference type="SUPFAM" id="SSF57701">
    <property type="entry name" value="Zn2/Cys6 DNA-binding domain"/>
    <property type="match status" value="1"/>
</dbReference>
<evidence type="ECO:0000256" key="1">
    <source>
        <dbReference type="ARBA" id="ARBA00023242"/>
    </source>
</evidence>
<dbReference type="GO" id="GO:0008270">
    <property type="term" value="F:zinc ion binding"/>
    <property type="evidence" value="ECO:0007669"/>
    <property type="project" value="InterPro"/>
</dbReference>
<feature type="compositionally biased region" description="Polar residues" evidence="2">
    <location>
        <begin position="91"/>
        <end position="121"/>
    </location>
</feature>
<organism evidence="4 5">
    <name type="scientific">Fusarium oxysporum (strain Fo5176)</name>
    <name type="common">Fusarium vascular wilt</name>
    <dbReference type="NCBI Taxonomy" id="660025"/>
    <lineage>
        <taxon>Eukaryota</taxon>
        <taxon>Fungi</taxon>
        <taxon>Dikarya</taxon>
        <taxon>Ascomycota</taxon>
        <taxon>Pezizomycotina</taxon>
        <taxon>Sordariomycetes</taxon>
        <taxon>Hypocreomycetidae</taxon>
        <taxon>Hypocreales</taxon>
        <taxon>Nectriaceae</taxon>
        <taxon>Fusarium</taxon>
        <taxon>Fusarium oxysporum species complex</taxon>
    </lineage>
</organism>
<proteinExistence type="predicted"/>
<dbReference type="GO" id="GO:0000976">
    <property type="term" value="F:transcription cis-regulatory region binding"/>
    <property type="evidence" value="ECO:0007669"/>
    <property type="project" value="TreeGrafter"/>
</dbReference>
<evidence type="ECO:0000256" key="2">
    <source>
        <dbReference type="SAM" id="MobiDB-lite"/>
    </source>
</evidence>
<dbReference type="CDD" id="cd00067">
    <property type="entry name" value="GAL4"/>
    <property type="match status" value="1"/>
</dbReference>
<accession>A0A0D2XY22</accession>
<protein>
    <recommendedName>
        <fullName evidence="3">Zn(2)-C6 fungal-type domain-containing protein</fullName>
    </recommendedName>
</protein>
<feature type="compositionally biased region" description="Polar residues" evidence="2">
    <location>
        <begin position="151"/>
        <end position="172"/>
    </location>
</feature>
<dbReference type="PROSITE" id="PS00463">
    <property type="entry name" value="ZN2_CY6_FUNGAL_1"/>
    <property type="match status" value="1"/>
</dbReference>
<keyword evidence="1" id="KW-0539">Nucleus</keyword>
<reference evidence="5" key="1">
    <citation type="journal article" date="2012" name="Mol. Plant Microbe Interact.">
        <title>A highly conserved effector in Fusarium oxysporum is required for full virulence on Arabidopsis.</title>
        <authorList>
            <person name="Thatcher L.F."/>
            <person name="Gardiner D.M."/>
            <person name="Kazan K."/>
            <person name="Manners J."/>
        </authorList>
    </citation>
    <scope>NUCLEOTIDE SEQUENCE [LARGE SCALE GENOMIC DNA]</scope>
    <source>
        <strain evidence="5">Fo5176</strain>
    </source>
</reference>
<reference evidence="4" key="2">
    <citation type="submission" date="2025-08" db="UniProtKB">
        <authorList>
            <consortium name="EnsemblFungi"/>
        </authorList>
    </citation>
    <scope>IDENTIFICATION</scope>
    <source>
        <strain evidence="4">4287 / CBS 123668 / FGSC 9935 / NRRL 34936</strain>
    </source>
</reference>
<dbReference type="Proteomes" id="UP000002489">
    <property type="component" value="Unassembled WGS sequence"/>
</dbReference>
<dbReference type="GO" id="GO:0000981">
    <property type="term" value="F:DNA-binding transcription factor activity, RNA polymerase II-specific"/>
    <property type="evidence" value="ECO:0007669"/>
    <property type="project" value="InterPro"/>
</dbReference>
<dbReference type="Gene3D" id="4.10.240.10">
    <property type="entry name" value="Zn(2)-C6 fungal-type DNA-binding domain"/>
    <property type="match status" value="1"/>
</dbReference>
<dbReference type="InterPro" id="IPR001138">
    <property type="entry name" value="Zn2Cys6_DnaBD"/>
</dbReference>
<sequence length="199" mass="22590">MQRPEIRSRQGCLTCRKRHRKCDEKRPVCTLCQKSGRTCDYISEFRWAPVNDVFVIPDTSFNGGTNRIDREERRKTAQNRGRQRRIRAQMQDAQQSGIGRQVLNQRQNETQTLSQGQSPNSGPAPYENDSQLRSPGSDHQDGLRSRPVPTLDTSHASLSSISPATTRQQVSSPEDFEVLTQVPVPYLVPLRPFSTALDR</sequence>
<feature type="domain" description="Zn(2)-C6 fungal-type" evidence="3">
    <location>
        <begin position="11"/>
        <end position="41"/>
    </location>
</feature>
<dbReference type="GO" id="GO:0005634">
    <property type="term" value="C:nucleus"/>
    <property type="evidence" value="ECO:0007669"/>
    <property type="project" value="TreeGrafter"/>
</dbReference>
<dbReference type="GO" id="GO:0045944">
    <property type="term" value="P:positive regulation of transcription by RNA polymerase II"/>
    <property type="evidence" value="ECO:0007669"/>
    <property type="project" value="TreeGrafter"/>
</dbReference>